<evidence type="ECO:0000256" key="1">
    <source>
        <dbReference type="ARBA" id="ARBA00006102"/>
    </source>
</evidence>
<dbReference type="Pfam" id="PF01039">
    <property type="entry name" value="Carboxyl_trans"/>
    <property type="match status" value="1"/>
</dbReference>
<dbReference type="PROSITE" id="PS50980">
    <property type="entry name" value="COA_CT_NTER"/>
    <property type="match status" value="1"/>
</dbReference>
<dbReference type="PANTHER" id="PTHR22855:SF46">
    <property type="entry name" value="METHYLCROTONOYL-COA CARBOXYLASE"/>
    <property type="match status" value="1"/>
</dbReference>
<comment type="caution">
    <text evidence="4">The sequence shown here is derived from an EMBL/GenBank/DDBJ whole genome shotgun (WGS) entry which is preliminary data.</text>
</comment>
<dbReference type="InterPro" id="IPR029045">
    <property type="entry name" value="ClpP/crotonase-like_dom_sf"/>
</dbReference>
<evidence type="ECO:0000259" key="3">
    <source>
        <dbReference type="PROSITE" id="PS50989"/>
    </source>
</evidence>
<dbReference type="InterPro" id="IPR011763">
    <property type="entry name" value="COA_CT_C"/>
</dbReference>
<evidence type="ECO:0000313" key="4">
    <source>
        <dbReference type="EMBL" id="MEB3031844.1"/>
    </source>
</evidence>
<protein>
    <submittedName>
        <fullName evidence="4">Carboxyl transferase domain-containing protein</fullName>
    </submittedName>
</protein>
<dbReference type="RefSeq" id="WP_329779999.1">
    <property type="nucleotide sequence ID" value="NZ_JAYJJU010000007.1"/>
</dbReference>
<dbReference type="InterPro" id="IPR045190">
    <property type="entry name" value="MCCB/AccD1-like"/>
</dbReference>
<dbReference type="InterPro" id="IPR011762">
    <property type="entry name" value="COA_CT_N"/>
</dbReference>
<dbReference type="Proteomes" id="UP001298593">
    <property type="component" value="Unassembled WGS sequence"/>
</dbReference>
<evidence type="ECO:0000313" key="5">
    <source>
        <dbReference type="Proteomes" id="UP001298593"/>
    </source>
</evidence>
<reference evidence="4 5" key="1">
    <citation type="submission" date="2023-12" db="EMBL/GenBank/DDBJ databases">
        <title>Description of new species of Mycobacterium terrae complex isolated from sewage at the Sao Paulo Zoological Park Foundation in Brazil.</title>
        <authorList>
            <person name="Romagnoli C.L."/>
            <person name="Conceicao E.C."/>
            <person name="Machado E."/>
            <person name="Barreto L.B.P.F."/>
            <person name="Sharma A."/>
            <person name="Silva N.M."/>
            <person name="Marques L.E."/>
            <person name="Juliana M.A."/>
            <person name="Lourenco M.C.S."/>
            <person name="Digiampietri L.A."/>
            <person name="Suffys P.N."/>
            <person name="Viana-Niero C."/>
        </authorList>
    </citation>
    <scope>NUCLEOTIDE SEQUENCE [LARGE SCALE GENOMIC DNA]</scope>
    <source>
        <strain evidence="4 5">MYC340</strain>
    </source>
</reference>
<name>A0ABU5XV38_9MYCO</name>
<dbReference type="PANTHER" id="PTHR22855">
    <property type="entry name" value="ACETYL, PROPIONYL, PYRUVATE, AND GLUTACONYL CARBOXYLASE-RELATED"/>
    <property type="match status" value="1"/>
</dbReference>
<organism evidence="4 5">
    <name type="scientific">[Mycobacterium] nativiensis</name>
    <dbReference type="NCBI Taxonomy" id="2855503"/>
    <lineage>
        <taxon>Bacteria</taxon>
        <taxon>Bacillati</taxon>
        <taxon>Actinomycetota</taxon>
        <taxon>Actinomycetes</taxon>
        <taxon>Mycobacteriales</taxon>
        <taxon>Mycobacteriaceae</taxon>
        <taxon>Mycolicibacter</taxon>
    </lineage>
</organism>
<dbReference type="Gene3D" id="3.90.226.10">
    <property type="entry name" value="2-enoyl-CoA Hydratase, Chain A, domain 1"/>
    <property type="match status" value="2"/>
</dbReference>
<comment type="similarity">
    <text evidence="1">Belongs to the AccD/PCCB family.</text>
</comment>
<feature type="domain" description="CoA carboxyltransferase C-terminal" evidence="3">
    <location>
        <begin position="292"/>
        <end position="530"/>
    </location>
</feature>
<sequence length="545" mass="57867">MTKFRTRVHPGGDEFRTNRADMLTLVDELRGLESRARVASERSADRFAARKQLLPRERLARLLDPGAPYLELQNLIGYAMADDGLNDADRATSVPGGSLLAGIGFISGVRCVVVVSDSGINAGALSAASLNKIMRSQRIAMQNRLPFVHLVESAGANIPAYRVEGWVLGGEMFANLARLSAAGLPVITVLHGSSTAGGAYMPGLSDVVIGVQGRGKAFLAGPPLLKAATGEIATDEDLGGAQMHADVSGLVEYLAEDDNDAVRLVREAVARTAWGVGQLRDIPAGFADPAYDPDELAGVVPVDYRRPYDVREVVARIADGSDFADFKGRYGSATVCLEGEVHGRPVAFIGNNGPIDNEGATKAAHFIQHCSQVGTPITYLQNTTGFMVGTSYERGGMIKHGSKMIQAVSNATVPQFTFMLGASYGAGNYGMCGRGYGPRFLFGWPSARIGLMGPEQAGMTMRIVAEAAAKRRGVEVPDDVLAANEREVVSLLDRQADAFYVSGRGVDDGVIDPRQTRHVLGFVLATAAEAAQITPRPVSFGVARM</sequence>
<dbReference type="SUPFAM" id="SSF52096">
    <property type="entry name" value="ClpP/crotonase"/>
    <property type="match status" value="2"/>
</dbReference>
<dbReference type="EMBL" id="JAYJJU010000007">
    <property type="protein sequence ID" value="MEB3031844.1"/>
    <property type="molecule type" value="Genomic_DNA"/>
</dbReference>
<dbReference type="GO" id="GO:0016740">
    <property type="term" value="F:transferase activity"/>
    <property type="evidence" value="ECO:0007669"/>
    <property type="project" value="UniProtKB-KW"/>
</dbReference>
<proteinExistence type="inferred from homology"/>
<dbReference type="PROSITE" id="PS50989">
    <property type="entry name" value="COA_CT_CTER"/>
    <property type="match status" value="1"/>
</dbReference>
<evidence type="ECO:0000259" key="2">
    <source>
        <dbReference type="PROSITE" id="PS50980"/>
    </source>
</evidence>
<keyword evidence="4" id="KW-0808">Transferase</keyword>
<feature type="domain" description="CoA carboxyltransferase N-terminal" evidence="2">
    <location>
        <begin position="22"/>
        <end position="284"/>
    </location>
</feature>
<keyword evidence="5" id="KW-1185">Reference proteome</keyword>
<accession>A0ABU5XV38</accession>
<gene>
    <name evidence="4" type="ORF">KV113_09765</name>
</gene>
<dbReference type="InterPro" id="IPR034733">
    <property type="entry name" value="AcCoA_carboxyl_beta"/>
</dbReference>